<accession>A0AAW4PFC0</accession>
<organism evidence="2 3">
    <name type="scientific">Haloarcula nitratireducens</name>
    <dbReference type="NCBI Taxonomy" id="2487749"/>
    <lineage>
        <taxon>Archaea</taxon>
        <taxon>Methanobacteriati</taxon>
        <taxon>Methanobacteriota</taxon>
        <taxon>Stenosarchaea group</taxon>
        <taxon>Halobacteria</taxon>
        <taxon>Halobacteriales</taxon>
        <taxon>Haloarculaceae</taxon>
        <taxon>Haloarcula</taxon>
    </lineage>
</organism>
<evidence type="ECO:0000313" key="2">
    <source>
        <dbReference type="EMBL" id="MBX0296629.1"/>
    </source>
</evidence>
<dbReference type="Pfam" id="PF24035">
    <property type="entry name" value="DUF7344"/>
    <property type="match status" value="1"/>
</dbReference>
<dbReference type="EMBL" id="RKLT01000009">
    <property type="protein sequence ID" value="MBX0296629.1"/>
    <property type="molecule type" value="Genomic_DNA"/>
</dbReference>
<proteinExistence type="predicted"/>
<comment type="caution">
    <text evidence="2">The sequence shown here is derived from an EMBL/GenBank/DDBJ whole genome shotgun (WGS) entry which is preliminary data.</text>
</comment>
<sequence>MDRVLDMFAKRQRRLILFALQDGATKHESDFVFRGAGSADDPQLQLIHTHLPKLAEAGYIEWHRETGEVSKGPRYDEIEPLLDLIENHADELPPNWP</sequence>
<feature type="domain" description="DUF7344" evidence="1">
    <location>
        <begin position="44"/>
        <end position="70"/>
    </location>
</feature>
<dbReference type="Proteomes" id="UP001430455">
    <property type="component" value="Unassembled WGS sequence"/>
</dbReference>
<gene>
    <name evidence="2" type="ORF">EGH23_17265</name>
</gene>
<evidence type="ECO:0000259" key="1">
    <source>
        <dbReference type="Pfam" id="PF24035"/>
    </source>
</evidence>
<protein>
    <recommendedName>
        <fullName evidence="1">DUF7344 domain-containing protein</fullName>
    </recommendedName>
</protein>
<keyword evidence="3" id="KW-1185">Reference proteome</keyword>
<evidence type="ECO:0000313" key="3">
    <source>
        <dbReference type="Proteomes" id="UP001430455"/>
    </source>
</evidence>
<reference evidence="2 3" key="1">
    <citation type="submission" date="2021-06" db="EMBL/GenBank/DDBJ databases">
        <title>Halomicroarcula sp. a new haloarchaeum isolated from saline soil.</title>
        <authorList>
            <person name="Duran-Viseras A."/>
            <person name="Sanchez-Porro C."/>
            <person name="Ventosa A."/>
        </authorList>
    </citation>
    <scope>NUCLEOTIDE SEQUENCE [LARGE SCALE GENOMIC DNA]</scope>
    <source>
        <strain evidence="2 3">F27</strain>
    </source>
</reference>
<dbReference type="AlphaFoldDB" id="A0AAW4PFC0"/>
<dbReference type="InterPro" id="IPR055768">
    <property type="entry name" value="DUF7344"/>
</dbReference>
<name>A0AAW4PFC0_9EURY</name>